<dbReference type="CDD" id="cd18547">
    <property type="entry name" value="ABC_6TM_Tm288_like"/>
    <property type="match status" value="1"/>
</dbReference>
<gene>
    <name evidence="10" type="ORF">J2S02_000135</name>
</gene>
<protein>
    <submittedName>
        <fullName evidence="10">ATP-binding cassette subfamily B protein</fullName>
    </submittedName>
</protein>
<comment type="caution">
    <text evidence="10">The sequence shown here is derived from an EMBL/GenBank/DDBJ whole genome shotgun (WGS) entry which is preliminary data.</text>
</comment>
<dbReference type="InterPro" id="IPR003593">
    <property type="entry name" value="AAA+_ATPase"/>
</dbReference>
<keyword evidence="3" id="KW-0547">Nucleotide-binding</keyword>
<dbReference type="Pfam" id="PF00664">
    <property type="entry name" value="ABC_membrane"/>
    <property type="match status" value="1"/>
</dbReference>
<dbReference type="InterPro" id="IPR011527">
    <property type="entry name" value="ABC1_TM_dom"/>
</dbReference>
<dbReference type="Gene3D" id="1.20.1560.10">
    <property type="entry name" value="ABC transporter type 1, transmembrane domain"/>
    <property type="match status" value="1"/>
</dbReference>
<evidence type="ECO:0000256" key="4">
    <source>
        <dbReference type="ARBA" id="ARBA00022840"/>
    </source>
</evidence>
<dbReference type="PROSITE" id="PS50929">
    <property type="entry name" value="ABC_TM1F"/>
    <property type="match status" value="1"/>
</dbReference>
<dbReference type="EMBL" id="JAUSTZ010000001">
    <property type="protein sequence ID" value="MDQ0223813.1"/>
    <property type="molecule type" value="Genomic_DNA"/>
</dbReference>
<dbReference type="Proteomes" id="UP001232245">
    <property type="component" value="Unassembled WGS sequence"/>
</dbReference>
<dbReference type="InterPro" id="IPR036640">
    <property type="entry name" value="ABC1_TM_sf"/>
</dbReference>
<feature type="transmembrane region" description="Helical" evidence="7">
    <location>
        <begin position="49"/>
        <end position="74"/>
    </location>
</feature>
<keyword evidence="2 7" id="KW-0812">Transmembrane</keyword>
<comment type="subcellular location">
    <subcellularLocation>
        <location evidence="1">Cell membrane</location>
        <topology evidence="1">Multi-pass membrane protein</topology>
    </subcellularLocation>
</comment>
<keyword evidence="6 7" id="KW-0472">Membrane</keyword>
<organism evidence="10 11">
    <name type="scientific">Metabacillus niabensis</name>
    <dbReference type="NCBI Taxonomy" id="324854"/>
    <lineage>
        <taxon>Bacteria</taxon>
        <taxon>Bacillati</taxon>
        <taxon>Bacillota</taxon>
        <taxon>Bacilli</taxon>
        <taxon>Bacillales</taxon>
        <taxon>Bacillaceae</taxon>
        <taxon>Metabacillus</taxon>
    </lineage>
</organism>
<dbReference type="InterPro" id="IPR003439">
    <property type="entry name" value="ABC_transporter-like_ATP-bd"/>
</dbReference>
<evidence type="ECO:0000259" key="9">
    <source>
        <dbReference type="PROSITE" id="PS50929"/>
    </source>
</evidence>
<dbReference type="SUPFAM" id="SSF52540">
    <property type="entry name" value="P-loop containing nucleoside triphosphate hydrolases"/>
    <property type="match status" value="1"/>
</dbReference>
<dbReference type="PANTHER" id="PTHR43394">
    <property type="entry name" value="ATP-DEPENDENT PERMEASE MDL1, MITOCHONDRIAL"/>
    <property type="match status" value="1"/>
</dbReference>
<feature type="transmembrane region" description="Helical" evidence="7">
    <location>
        <begin position="86"/>
        <end position="106"/>
    </location>
</feature>
<proteinExistence type="predicted"/>
<feature type="transmembrane region" description="Helical" evidence="7">
    <location>
        <begin position="180"/>
        <end position="203"/>
    </location>
</feature>
<dbReference type="Pfam" id="PF00005">
    <property type="entry name" value="ABC_tran"/>
    <property type="match status" value="1"/>
</dbReference>
<dbReference type="SMART" id="SM00382">
    <property type="entry name" value="AAA"/>
    <property type="match status" value="1"/>
</dbReference>
<keyword evidence="4 10" id="KW-0067">ATP-binding</keyword>
<dbReference type="GO" id="GO:0005524">
    <property type="term" value="F:ATP binding"/>
    <property type="evidence" value="ECO:0007669"/>
    <property type="project" value="UniProtKB-KW"/>
</dbReference>
<feature type="domain" description="ABC transporter" evidence="8">
    <location>
        <begin position="366"/>
        <end position="600"/>
    </location>
</feature>
<dbReference type="CDD" id="cd03254">
    <property type="entry name" value="ABCC_Glucan_exporter_like"/>
    <property type="match status" value="1"/>
</dbReference>
<dbReference type="PROSITE" id="PS50893">
    <property type="entry name" value="ABC_TRANSPORTER_2"/>
    <property type="match status" value="1"/>
</dbReference>
<dbReference type="InterPro" id="IPR017871">
    <property type="entry name" value="ABC_transporter-like_CS"/>
</dbReference>
<feature type="transmembrane region" description="Helical" evidence="7">
    <location>
        <begin position="285"/>
        <end position="312"/>
    </location>
</feature>
<keyword evidence="5 7" id="KW-1133">Transmembrane helix</keyword>
<evidence type="ECO:0000256" key="3">
    <source>
        <dbReference type="ARBA" id="ARBA00022741"/>
    </source>
</evidence>
<dbReference type="InterPro" id="IPR039421">
    <property type="entry name" value="Type_1_exporter"/>
</dbReference>
<dbReference type="PANTHER" id="PTHR43394:SF1">
    <property type="entry name" value="ATP-BINDING CASSETTE SUB-FAMILY B MEMBER 10, MITOCHONDRIAL"/>
    <property type="match status" value="1"/>
</dbReference>
<dbReference type="InterPro" id="IPR027417">
    <property type="entry name" value="P-loop_NTPase"/>
</dbReference>
<evidence type="ECO:0000313" key="10">
    <source>
        <dbReference type="EMBL" id="MDQ0223813.1"/>
    </source>
</evidence>
<evidence type="ECO:0000259" key="8">
    <source>
        <dbReference type="PROSITE" id="PS50893"/>
    </source>
</evidence>
<evidence type="ECO:0000313" key="11">
    <source>
        <dbReference type="Proteomes" id="UP001232245"/>
    </source>
</evidence>
<sequence length="604" mass="67535">MSSQPNQIVKIQQTTGPKARIHPKAAKTRNPKRTLRRIWRYMEQHKAGLVLSSIFVVISSLLSLLGPYFIGVIIDHFIIPKDLDGTIRMCGLLLGIYFATSVFTWLQAYIMVNLSVKTIGTLREDLFKKLQTLSLQFFDRNKDGELMSRFTNDIENLNQALSQSVIQIISSILTVTGVTIAMFSLNWVLAIVSCLTIPLMLYVTKKIVTASRENFAKRQKDVGEVNGFIEEAISGSEVISLFGKEEKSYSQFHEVNERLRNSAMRADMFSGFLGPTNNFISNIGLGLVIGVGAIMALNGHVTIGVIASFITYSRQFSRPINQMSTLLNSIQAALAGAERVFETMDEVPDLQDRKNAVSVTHFKGDIEFSNVHFSYEPNKPILKNIHFHADAGNMIALVGPTGSGKTTIINLLLRFYDIQAGEIKIDGENLKNYRIRDLRRRIGIVLQDPYLFSGTIMENIRYGRLDATDEEVISAAKTASAHQFIKYMPKQYQTEITAGGANLSQGQKQLLSIARAILADADILILDEATSNIDTRTEVQIQKGLSNLTKGKTSFVIAHRLKTIEKADKIIVIKDGEIIEQGTHHELLNERGFYQSLHVKQFEI</sequence>
<evidence type="ECO:0000256" key="2">
    <source>
        <dbReference type="ARBA" id="ARBA00022692"/>
    </source>
</evidence>
<dbReference type="PROSITE" id="PS00211">
    <property type="entry name" value="ABC_TRANSPORTER_1"/>
    <property type="match status" value="1"/>
</dbReference>
<reference evidence="10 11" key="1">
    <citation type="submission" date="2023-07" db="EMBL/GenBank/DDBJ databases">
        <title>Genomic Encyclopedia of Type Strains, Phase IV (KMG-IV): sequencing the most valuable type-strain genomes for metagenomic binning, comparative biology and taxonomic classification.</title>
        <authorList>
            <person name="Goeker M."/>
        </authorList>
    </citation>
    <scope>NUCLEOTIDE SEQUENCE [LARGE SCALE GENOMIC DNA]</scope>
    <source>
        <strain evidence="10 11">DSM 17723</strain>
    </source>
</reference>
<evidence type="ECO:0000256" key="5">
    <source>
        <dbReference type="ARBA" id="ARBA00022989"/>
    </source>
</evidence>
<evidence type="ECO:0000256" key="1">
    <source>
        <dbReference type="ARBA" id="ARBA00004651"/>
    </source>
</evidence>
<dbReference type="Gene3D" id="3.40.50.300">
    <property type="entry name" value="P-loop containing nucleotide triphosphate hydrolases"/>
    <property type="match status" value="1"/>
</dbReference>
<dbReference type="SUPFAM" id="SSF90123">
    <property type="entry name" value="ABC transporter transmembrane region"/>
    <property type="match status" value="1"/>
</dbReference>
<feature type="domain" description="ABC transmembrane type-1" evidence="9">
    <location>
        <begin position="50"/>
        <end position="332"/>
    </location>
</feature>
<accession>A0ABT9YUZ5</accession>
<evidence type="ECO:0000256" key="6">
    <source>
        <dbReference type="ARBA" id="ARBA00023136"/>
    </source>
</evidence>
<evidence type="ECO:0000256" key="7">
    <source>
        <dbReference type="SAM" id="Phobius"/>
    </source>
</evidence>
<keyword evidence="11" id="KW-1185">Reference proteome</keyword>
<name>A0ABT9YUZ5_9BACI</name>